<dbReference type="AlphaFoldDB" id="A0A4Z2FP53"/>
<reference evidence="2 3" key="1">
    <citation type="submission" date="2019-03" db="EMBL/GenBank/DDBJ databases">
        <title>First draft genome of Liparis tanakae, snailfish: a comprehensive survey of snailfish specific genes.</title>
        <authorList>
            <person name="Kim W."/>
            <person name="Song I."/>
            <person name="Jeong J.-H."/>
            <person name="Kim D."/>
            <person name="Kim S."/>
            <person name="Ryu S."/>
            <person name="Song J.Y."/>
            <person name="Lee S.K."/>
        </authorList>
    </citation>
    <scope>NUCLEOTIDE SEQUENCE [LARGE SCALE GENOMIC DNA]</scope>
    <source>
        <tissue evidence="2">Muscle</tissue>
    </source>
</reference>
<feature type="region of interest" description="Disordered" evidence="1">
    <location>
        <begin position="108"/>
        <end position="134"/>
    </location>
</feature>
<protein>
    <submittedName>
        <fullName evidence="2">Uncharacterized protein</fullName>
    </submittedName>
</protein>
<feature type="compositionally biased region" description="Acidic residues" evidence="1">
    <location>
        <begin position="117"/>
        <end position="134"/>
    </location>
</feature>
<sequence>MSGLSSRGNTLVNRKEVKRISVRSRGHAATKGNVMKGAMKVSMHKSSWTPCSRMVLWALLAADRSEPATARAVHRTFRNRSVLYLNDRSVHLVVLRVVHVAVVADDHGGEKGQGLGGEDDEDIYDGGDEGDDPDECDESVGSLHSADVHVMKRSTDGNVPLHRHAGQYIVSSVLHLPGLLSIGLVQQLYLLTIPRALLRLPPAVLPVGLHSVRYGDVDGLRLWVAAWDEQRVGGRLTQIAGDKAVLPSRVTQRRRAGVGGGLADVGDDGDAVHGVFVVTYLKNLKVCVRGAVHSAGGAEVKTRPQAGGSTTFSYIKAAAVLCPLTDTGDRPLASFSLSPVPHELGLSSL</sequence>
<comment type="caution">
    <text evidence="2">The sequence shown here is derived from an EMBL/GenBank/DDBJ whole genome shotgun (WGS) entry which is preliminary data.</text>
</comment>
<dbReference type="Proteomes" id="UP000314294">
    <property type="component" value="Unassembled WGS sequence"/>
</dbReference>
<organism evidence="2 3">
    <name type="scientific">Liparis tanakae</name>
    <name type="common">Tanaka's snailfish</name>
    <dbReference type="NCBI Taxonomy" id="230148"/>
    <lineage>
        <taxon>Eukaryota</taxon>
        <taxon>Metazoa</taxon>
        <taxon>Chordata</taxon>
        <taxon>Craniata</taxon>
        <taxon>Vertebrata</taxon>
        <taxon>Euteleostomi</taxon>
        <taxon>Actinopterygii</taxon>
        <taxon>Neopterygii</taxon>
        <taxon>Teleostei</taxon>
        <taxon>Neoteleostei</taxon>
        <taxon>Acanthomorphata</taxon>
        <taxon>Eupercaria</taxon>
        <taxon>Perciformes</taxon>
        <taxon>Cottioidei</taxon>
        <taxon>Cottales</taxon>
        <taxon>Liparidae</taxon>
        <taxon>Liparis</taxon>
    </lineage>
</organism>
<proteinExistence type="predicted"/>
<evidence type="ECO:0000313" key="3">
    <source>
        <dbReference type="Proteomes" id="UP000314294"/>
    </source>
</evidence>
<evidence type="ECO:0000313" key="2">
    <source>
        <dbReference type="EMBL" id="TNN42563.1"/>
    </source>
</evidence>
<dbReference type="EMBL" id="SRLO01001028">
    <property type="protein sequence ID" value="TNN42563.1"/>
    <property type="molecule type" value="Genomic_DNA"/>
</dbReference>
<accession>A0A4Z2FP53</accession>
<evidence type="ECO:0000256" key="1">
    <source>
        <dbReference type="SAM" id="MobiDB-lite"/>
    </source>
</evidence>
<gene>
    <name evidence="2" type="ORF">EYF80_047251</name>
</gene>
<name>A0A4Z2FP53_9TELE</name>
<keyword evidence="3" id="KW-1185">Reference proteome</keyword>